<dbReference type="Gene3D" id="3.40.50.150">
    <property type="entry name" value="Vaccinia Virus protein VP39"/>
    <property type="match status" value="1"/>
</dbReference>
<dbReference type="Pfam" id="PF13847">
    <property type="entry name" value="Methyltransf_31"/>
    <property type="match status" value="1"/>
</dbReference>
<protein>
    <recommendedName>
        <fullName evidence="1">Methyltransferase domain-containing protein</fullName>
    </recommendedName>
</protein>
<dbReference type="CDD" id="cd02440">
    <property type="entry name" value="AdoMet_MTases"/>
    <property type="match status" value="1"/>
</dbReference>
<evidence type="ECO:0000259" key="1">
    <source>
        <dbReference type="Pfam" id="PF13847"/>
    </source>
</evidence>
<proteinExistence type="predicted"/>
<dbReference type="InterPro" id="IPR029063">
    <property type="entry name" value="SAM-dependent_MTases_sf"/>
</dbReference>
<accession>A0A813Z5Z4</accession>
<name>A0A813Z5Z4_9BILA</name>
<evidence type="ECO:0000313" key="3">
    <source>
        <dbReference type="EMBL" id="CAF4156239.1"/>
    </source>
</evidence>
<reference evidence="2" key="1">
    <citation type="submission" date="2021-02" db="EMBL/GenBank/DDBJ databases">
        <authorList>
            <person name="Nowell W R."/>
        </authorList>
    </citation>
    <scope>NUCLEOTIDE SEQUENCE</scope>
</reference>
<dbReference type="Proteomes" id="UP000663889">
    <property type="component" value="Unassembled WGS sequence"/>
</dbReference>
<dbReference type="AlphaFoldDB" id="A0A813Z5Z4"/>
<evidence type="ECO:0000313" key="2">
    <source>
        <dbReference type="EMBL" id="CAF0893754.1"/>
    </source>
</evidence>
<dbReference type="SUPFAM" id="SSF53335">
    <property type="entry name" value="S-adenosyl-L-methionine-dependent methyltransferases"/>
    <property type="match status" value="1"/>
</dbReference>
<comment type="caution">
    <text evidence="2">The sequence shown here is derived from an EMBL/GenBank/DDBJ whole genome shotgun (WGS) entry which is preliminary data.</text>
</comment>
<evidence type="ECO:0000313" key="4">
    <source>
        <dbReference type="Proteomes" id="UP000663889"/>
    </source>
</evidence>
<organism evidence="2 4">
    <name type="scientific">Rotaria sordida</name>
    <dbReference type="NCBI Taxonomy" id="392033"/>
    <lineage>
        <taxon>Eukaryota</taxon>
        <taxon>Metazoa</taxon>
        <taxon>Spiralia</taxon>
        <taxon>Gnathifera</taxon>
        <taxon>Rotifera</taxon>
        <taxon>Eurotatoria</taxon>
        <taxon>Bdelloidea</taxon>
        <taxon>Philodinida</taxon>
        <taxon>Philodinidae</taxon>
        <taxon>Rotaria</taxon>
    </lineage>
</organism>
<dbReference type="EMBL" id="CAJNOU010000159">
    <property type="protein sequence ID" value="CAF0893754.1"/>
    <property type="molecule type" value="Genomic_DNA"/>
</dbReference>
<dbReference type="Proteomes" id="UP000663874">
    <property type="component" value="Unassembled WGS sequence"/>
</dbReference>
<sequence length="277" mass="32589">MEDDYISVNRDLWNKRAKYHFGSSIYHADEFISNKTYITIKETELSFLGNIKDKCILHRQCHFGLDTLSLARLGAKKAIGIDLSNIAIDKASQLAEQTNLNHVAQFICCNIYQIRNYLKINDNNDLFDIVFTSYGTTRWFLDLNKWAQIIEDYLKPDSSFIIVDFHPMVWTFDNQEEHLLTYSYFNCGPIIEYTKGTYTDPSAPIEQKSIRWNHSLSDIIMALIEHHLKINLFKEFDSLPLNYFNNLCQLSDHQQYQFKQYQRKLPLVYAIKAIKNK</sequence>
<feature type="domain" description="Methyltransferase" evidence="1">
    <location>
        <begin position="64"/>
        <end position="169"/>
    </location>
</feature>
<gene>
    <name evidence="3" type="ORF">FNK824_LOCUS33951</name>
    <name evidence="2" type="ORF">SEV965_LOCUS5270</name>
</gene>
<dbReference type="EMBL" id="CAJOBE010012868">
    <property type="protein sequence ID" value="CAF4156239.1"/>
    <property type="molecule type" value="Genomic_DNA"/>
</dbReference>
<dbReference type="InterPro" id="IPR025714">
    <property type="entry name" value="Methyltranfer_dom"/>
</dbReference>